<dbReference type="EMBL" id="JSUM01000022">
    <property type="protein sequence ID" value="KGQ69433.1"/>
    <property type="molecule type" value="Genomic_DNA"/>
</dbReference>
<comment type="caution">
    <text evidence="1">The sequence shown here is derived from an EMBL/GenBank/DDBJ whole genome shotgun (WGS) entry which is preliminary data.</text>
</comment>
<accession>A0A0A3AJ54</accession>
<keyword evidence="2" id="KW-1185">Reference proteome</keyword>
<dbReference type="AlphaFoldDB" id="A0A0A3AJ54"/>
<reference evidence="1 2" key="1">
    <citation type="submission" date="2014-11" db="EMBL/GenBank/DDBJ databases">
        <title>Draft genome sequence of Chelonobacter oris 1662T, associated with respiratory disease in Hermann's Tortoises.</title>
        <authorList>
            <person name="Kudirkiene E."/>
            <person name="Hansen M.J."/>
            <person name="Bojesen A.M."/>
        </authorList>
    </citation>
    <scope>NUCLEOTIDE SEQUENCE [LARGE SCALE GENOMIC DNA]</scope>
    <source>
        <strain evidence="1 2">1662</strain>
    </source>
</reference>
<sequence length="177" mass="18389">MSAEIGKRAVENNWIAYMLENPGGGANEMSLSSLAKEKEDEAKKYGQDMAIPHYVSAEAGIYKYGAKILVNTRTGDIFVSNSISSISFSSGVSIGAEVGWISGIRISEAGNNLGGTINSVLSGPSFSSKGCYGVYCIGVGSTPPISKFSNTKQTFGVGLGGGFSIGGEYSSQITGER</sequence>
<name>A0A0A3AJ54_9PAST</name>
<dbReference type="Proteomes" id="UP000030380">
    <property type="component" value="Unassembled WGS sequence"/>
</dbReference>
<dbReference type="STRING" id="505317.OA57_11695"/>
<protein>
    <submittedName>
        <fullName evidence="1">Uncharacterized protein</fullName>
    </submittedName>
</protein>
<gene>
    <name evidence="1" type="ORF">OA57_11695</name>
</gene>
<evidence type="ECO:0000313" key="1">
    <source>
        <dbReference type="EMBL" id="KGQ69433.1"/>
    </source>
</evidence>
<organism evidence="1 2">
    <name type="scientific">Chelonobacter oris</name>
    <dbReference type="NCBI Taxonomy" id="505317"/>
    <lineage>
        <taxon>Bacteria</taxon>
        <taxon>Pseudomonadati</taxon>
        <taxon>Pseudomonadota</taxon>
        <taxon>Gammaproteobacteria</taxon>
        <taxon>Pasteurellales</taxon>
        <taxon>Pasteurellaceae</taxon>
        <taxon>Chelonobacter</taxon>
    </lineage>
</organism>
<evidence type="ECO:0000313" key="2">
    <source>
        <dbReference type="Proteomes" id="UP000030380"/>
    </source>
</evidence>
<proteinExistence type="predicted"/>